<keyword evidence="5 11" id="KW-1133">Transmembrane helix</keyword>
<evidence type="ECO:0000256" key="9">
    <source>
        <dbReference type="PROSITE-ProRule" id="PRU00284"/>
    </source>
</evidence>
<dbReference type="SUPFAM" id="SSF58104">
    <property type="entry name" value="Methyl-accepting chemotaxis protein (MCP) signaling domain"/>
    <property type="match status" value="1"/>
</dbReference>
<evidence type="ECO:0000256" key="3">
    <source>
        <dbReference type="ARBA" id="ARBA00022481"/>
    </source>
</evidence>
<evidence type="ECO:0000313" key="14">
    <source>
        <dbReference type="Proteomes" id="UP000316905"/>
    </source>
</evidence>
<evidence type="ECO:0000259" key="12">
    <source>
        <dbReference type="PROSITE" id="PS50111"/>
    </source>
</evidence>
<keyword evidence="6 11" id="KW-0472">Membrane</keyword>
<dbReference type="GO" id="GO:0004888">
    <property type="term" value="F:transmembrane signaling receptor activity"/>
    <property type="evidence" value="ECO:0007669"/>
    <property type="project" value="InterPro"/>
</dbReference>
<dbReference type="GO" id="GO:0005886">
    <property type="term" value="C:plasma membrane"/>
    <property type="evidence" value="ECO:0007669"/>
    <property type="project" value="UniProtKB-SubCell"/>
</dbReference>
<evidence type="ECO:0000256" key="10">
    <source>
        <dbReference type="SAM" id="Coils"/>
    </source>
</evidence>
<dbReference type="PRINTS" id="PR00260">
    <property type="entry name" value="CHEMTRNSDUCR"/>
</dbReference>
<dbReference type="Gene3D" id="1.10.287.950">
    <property type="entry name" value="Methyl-accepting chemotaxis protein"/>
    <property type="match status" value="1"/>
</dbReference>
<dbReference type="FunFam" id="1.10.287.950:FF:000001">
    <property type="entry name" value="Methyl-accepting chemotaxis sensory transducer"/>
    <property type="match status" value="1"/>
</dbReference>
<keyword evidence="3" id="KW-0488">Methylation</keyword>
<evidence type="ECO:0000256" key="7">
    <source>
        <dbReference type="ARBA" id="ARBA00023224"/>
    </source>
</evidence>
<organism evidence="13 14">
    <name type="scientific">Pseudomonas duriflava</name>
    <dbReference type="NCBI Taxonomy" id="459528"/>
    <lineage>
        <taxon>Bacteria</taxon>
        <taxon>Pseudomonadati</taxon>
        <taxon>Pseudomonadota</taxon>
        <taxon>Gammaproteobacteria</taxon>
        <taxon>Pseudomonadales</taxon>
        <taxon>Pseudomonadaceae</taxon>
        <taxon>Pseudomonas</taxon>
    </lineage>
</organism>
<dbReference type="PANTHER" id="PTHR32089:SF119">
    <property type="entry name" value="METHYL-ACCEPTING CHEMOTAXIS PROTEIN CTPL"/>
    <property type="match status" value="1"/>
</dbReference>
<keyword evidence="10" id="KW-0175">Coiled coil</keyword>
<keyword evidence="2" id="KW-1003">Cell membrane</keyword>
<keyword evidence="14" id="KW-1185">Reference proteome</keyword>
<feature type="domain" description="Methyl-accepting transducer" evidence="12">
    <location>
        <begin position="395"/>
        <end position="631"/>
    </location>
</feature>
<gene>
    <name evidence="13" type="ORF">IQ22_00078</name>
</gene>
<dbReference type="PANTHER" id="PTHR32089">
    <property type="entry name" value="METHYL-ACCEPTING CHEMOTAXIS PROTEIN MCPB"/>
    <property type="match status" value="1"/>
</dbReference>
<accession>A0A562QNR2</accession>
<keyword evidence="7 9" id="KW-0807">Transducer</keyword>
<name>A0A562QNR2_9PSED</name>
<feature type="coiled-coil region" evidence="10">
    <location>
        <begin position="561"/>
        <end position="588"/>
    </location>
</feature>
<protein>
    <submittedName>
        <fullName evidence="13">Methyl-accepting chemotaxis protein</fullName>
    </submittedName>
</protein>
<dbReference type="RefSeq" id="WP_145136346.1">
    <property type="nucleotide sequence ID" value="NZ_VLKY01000001.1"/>
</dbReference>
<dbReference type="AlphaFoldDB" id="A0A562QNR2"/>
<dbReference type="Pfam" id="PF00015">
    <property type="entry name" value="MCPsignal"/>
    <property type="match status" value="1"/>
</dbReference>
<dbReference type="SMART" id="SM00283">
    <property type="entry name" value="MA"/>
    <property type="match status" value="1"/>
</dbReference>
<comment type="subcellular location">
    <subcellularLocation>
        <location evidence="1">Cell membrane</location>
        <topology evidence="1">Multi-pass membrane protein</topology>
    </subcellularLocation>
</comment>
<evidence type="ECO:0000256" key="5">
    <source>
        <dbReference type="ARBA" id="ARBA00022989"/>
    </source>
</evidence>
<feature type="transmembrane region" description="Helical" evidence="11">
    <location>
        <begin position="21"/>
        <end position="40"/>
    </location>
</feature>
<evidence type="ECO:0000256" key="2">
    <source>
        <dbReference type="ARBA" id="ARBA00022475"/>
    </source>
</evidence>
<dbReference type="Proteomes" id="UP000316905">
    <property type="component" value="Unassembled WGS sequence"/>
</dbReference>
<dbReference type="PROSITE" id="PS50111">
    <property type="entry name" value="CHEMOTAXIS_TRANSDUC_2"/>
    <property type="match status" value="1"/>
</dbReference>
<sequence length="673" mass="73688">MLGSSLAKHRVLSVRLKSLTNLNTLLLVTICCALGITLVWSQRALERPFELMERYLVLSNTVTQRVSHNLQMYLSSGNALQHEAALQALDQLQDDLNQLPSSLAQRLTPDLQALRTFTAQDLLAAGKLAADPQALLIQAERDLLATLEQLGHYVEEGHLHPEAERYAAPLAVASQHLVRLVLAREKLIASGRDELGAEVVRELEMLTATAQRLEQLSLLEVKETSSSANDFAALMGLESDTADAQVEDRGIALKRELLGLLRRYPQELTNTRTLIRHRAELIETTEQRLHAVNTALAALQPAVIAEHARIQHEVRLLQGSIIMLILLTALAVDRLQRRLAHTLERWVPTLARWTEGDFSQPLQTRTRTTELNILQNNLNQLRQYLTGLVGTLHAHAGHVGGSSQTLAALSTNLHHSAEEQAQGTGEIRTALTGMEATIQQVATDAHHTADTSQSASRTVIQGQAVIADSLSGLHHLVGQVQDNARLVDHLAGETATIDSVLGVIRSIAEQTNLLALNAAIEAARAGEQGRGFAVVADEVRTLAQRSADATGEIGLLTQRLQQAARQSLQAMNAQVEQAKQTASRAAAAERALDETIRAIETITQGVQRIANSTAEQTHTVSQIREHSERIHRQGNTNLQLIAKGQQQGEQLLSLSEELQRTLQQFKHERADIG</sequence>
<dbReference type="GO" id="GO:0006935">
    <property type="term" value="P:chemotaxis"/>
    <property type="evidence" value="ECO:0007669"/>
    <property type="project" value="InterPro"/>
</dbReference>
<evidence type="ECO:0000313" key="13">
    <source>
        <dbReference type="EMBL" id="TWI58374.1"/>
    </source>
</evidence>
<dbReference type="InterPro" id="IPR004090">
    <property type="entry name" value="Chemotax_Me-accpt_rcpt"/>
</dbReference>
<dbReference type="EMBL" id="VLKY01000001">
    <property type="protein sequence ID" value="TWI58374.1"/>
    <property type="molecule type" value="Genomic_DNA"/>
</dbReference>
<dbReference type="GO" id="GO:0007165">
    <property type="term" value="P:signal transduction"/>
    <property type="evidence" value="ECO:0007669"/>
    <property type="project" value="UniProtKB-KW"/>
</dbReference>
<dbReference type="InterPro" id="IPR004089">
    <property type="entry name" value="MCPsignal_dom"/>
</dbReference>
<keyword evidence="4 11" id="KW-0812">Transmembrane</keyword>
<reference evidence="13 14" key="1">
    <citation type="journal article" date="2015" name="Stand. Genomic Sci.">
        <title>Genomic Encyclopedia of Bacterial and Archaeal Type Strains, Phase III: the genomes of soil and plant-associated and newly described type strains.</title>
        <authorList>
            <person name="Whitman W.B."/>
            <person name="Woyke T."/>
            <person name="Klenk H.P."/>
            <person name="Zhou Y."/>
            <person name="Lilburn T.G."/>
            <person name="Beck B.J."/>
            <person name="De Vos P."/>
            <person name="Vandamme P."/>
            <person name="Eisen J.A."/>
            <person name="Garrity G."/>
            <person name="Hugenholtz P."/>
            <person name="Kyrpides N.C."/>
        </authorList>
    </citation>
    <scope>NUCLEOTIDE SEQUENCE [LARGE SCALE GENOMIC DNA]</scope>
    <source>
        <strain evidence="13 14">CGMCC 1.6858</strain>
    </source>
</reference>
<proteinExistence type="inferred from homology"/>
<evidence type="ECO:0000256" key="1">
    <source>
        <dbReference type="ARBA" id="ARBA00004651"/>
    </source>
</evidence>
<evidence type="ECO:0000256" key="11">
    <source>
        <dbReference type="SAM" id="Phobius"/>
    </source>
</evidence>
<evidence type="ECO:0000256" key="4">
    <source>
        <dbReference type="ARBA" id="ARBA00022692"/>
    </source>
</evidence>
<comment type="caution">
    <text evidence="13">The sequence shown here is derived from an EMBL/GenBank/DDBJ whole genome shotgun (WGS) entry which is preliminary data.</text>
</comment>
<evidence type="ECO:0000256" key="8">
    <source>
        <dbReference type="ARBA" id="ARBA00029447"/>
    </source>
</evidence>
<evidence type="ECO:0000256" key="6">
    <source>
        <dbReference type="ARBA" id="ARBA00023136"/>
    </source>
</evidence>
<comment type="similarity">
    <text evidence="8">Belongs to the methyl-accepting chemotaxis (MCP) protein family.</text>
</comment>